<evidence type="ECO:0000313" key="11">
    <source>
        <dbReference type="EMBL" id="CAL4065705.1"/>
    </source>
</evidence>
<evidence type="ECO:0000256" key="6">
    <source>
        <dbReference type="ARBA" id="ARBA00023015"/>
    </source>
</evidence>
<dbReference type="FunFam" id="3.30.160.60:FF:000100">
    <property type="entry name" value="Zinc finger 45-like"/>
    <property type="match status" value="1"/>
</dbReference>
<evidence type="ECO:0000256" key="8">
    <source>
        <dbReference type="ARBA" id="ARBA00023242"/>
    </source>
</evidence>
<evidence type="ECO:0000256" key="9">
    <source>
        <dbReference type="PROSITE-ProRule" id="PRU00042"/>
    </source>
</evidence>
<name>A0AAV2PWS9_MEGNR</name>
<feature type="domain" description="C2H2-type" evidence="10">
    <location>
        <begin position="293"/>
        <end position="320"/>
    </location>
</feature>
<dbReference type="GO" id="GO:0005654">
    <property type="term" value="C:nucleoplasm"/>
    <property type="evidence" value="ECO:0007669"/>
    <property type="project" value="TreeGrafter"/>
</dbReference>
<evidence type="ECO:0000256" key="7">
    <source>
        <dbReference type="ARBA" id="ARBA00023163"/>
    </source>
</evidence>
<dbReference type="SUPFAM" id="SSF57667">
    <property type="entry name" value="beta-beta-alpha zinc fingers"/>
    <property type="match status" value="3"/>
</dbReference>
<dbReference type="InterPro" id="IPR013087">
    <property type="entry name" value="Znf_C2H2_type"/>
</dbReference>
<evidence type="ECO:0000256" key="5">
    <source>
        <dbReference type="ARBA" id="ARBA00022833"/>
    </source>
</evidence>
<feature type="domain" description="C2H2-type" evidence="10">
    <location>
        <begin position="499"/>
        <end position="522"/>
    </location>
</feature>
<evidence type="ECO:0000256" key="2">
    <source>
        <dbReference type="ARBA" id="ARBA00022723"/>
    </source>
</evidence>
<keyword evidence="8" id="KW-0539">Nucleus</keyword>
<reference evidence="11 12" key="1">
    <citation type="submission" date="2024-05" db="EMBL/GenBank/DDBJ databases">
        <authorList>
            <person name="Wallberg A."/>
        </authorList>
    </citation>
    <scope>NUCLEOTIDE SEQUENCE [LARGE SCALE GENOMIC DNA]</scope>
</reference>
<dbReference type="InterPro" id="IPR036236">
    <property type="entry name" value="Znf_C2H2_sf"/>
</dbReference>
<dbReference type="EMBL" id="CAXKWB010001875">
    <property type="protein sequence ID" value="CAL4065705.1"/>
    <property type="molecule type" value="Genomic_DNA"/>
</dbReference>
<dbReference type="PROSITE" id="PS50157">
    <property type="entry name" value="ZINC_FINGER_C2H2_2"/>
    <property type="match status" value="6"/>
</dbReference>
<keyword evidence="3" id="KW-0677">Repeat</keyword>
<dbReference type="GO" id="GO:0008270">
    <property type="term" value="F:zinc ion binding"/>
    <property type="evidence" value="ECO:0007669"/>
    <property type="project" value="UniProtKB-KW"/>
</dbReference>
<dbReference type="SMART" id="SM00355">
    <property type="entry name" value="ZnF_C2H2"/>
    <property type="match status" value="10"/>
</dbReference>
<accession>A0AAV2PWS9</accession>
<evidence type="ECO:0000313" key="12">
    <source>
        <dbReference type="Proteomes" id="UP001497623"/>
    </source>
</evidence>
<keyword evidence="12" id="KW-1185">Reference proteome</keyword>
<comment type="caution">
    <text evidence="11">The sequence shown here is derived from an EMBL/GenBank/DDBJ whole genome shotgun (WGS) entry which is preliminary data.</text>
</comment>
<keyword evidence="6" id="KW-0805">Transcription regulation</keyword>
<feature type="domain" description="C2H2-type" evidence="10">
    <location>
        <begin position="471"/>
        <end position="498"/>
    </location>
</feature>
<protein>
    <recommendedName>
        <fullName evidence="10">C2H2-type domain-containing protein</fullName>
    </recommendedName>
</protein>
<feature type="domain" description="C2H2-type" evidence="10">
    <location>
        <begin position="441"/>
        <end position="469"/>
    </location>
</feature>
<evidence type="ECO:0000256" key="1">
    <source>
        <dbReference type="ARBA" id="ARBA00004123"/>
    </source>
</evidence>
<keyword evidence="2" id="KW-0479">Metal-binding</keyword>
<gene>
    <name evidence="11" type="ORF">MNOR_LOCUS4994</name>
</gene>
<keyword evidence="7" id="KW-0804">Transcription</keyword>
<sequence length="583" mass="67758">MGSICTQTDFVCGTDFKGYNVQVFLCLVKDNEASTQCSLNLTPNEQELFERRKRKIDISIQDILTPTTIPKDVVRNLQEPCLISMNVNKTDHNSIQNEVIPASLSNNFIKNVVKNVHEDVFLNNAKELKYEKFNDNIEDQYLQINTLNKKDDYNQDIFCELEVTCDHVNKEKLYLSRKITKPIHSEEIGKIDTEFISPESISLDNILKINEHSNELKLHHTNVSQYKKAKCTISLKTKKCVTTIYKNKYKKNYVKKTRRRQVGPYKCKKCDIQFDLFSPFSRHLSSHEITEGKCCKICNKILSSEINLKRHMLIHTGKPFICEVCGRGFTGHYMLRDHLLNQHNQPTKKEELQTYFQCSACKSFLASSGALAYHQAREHTCDHCKEKWPCRASLRNHVMADHDNIQKNYNGQIVCRFCDETFLYRHSYINHMVKHNDEKLYECGICDKKISNKTSLQFHIKQVHEKHNYRYSCSHCKKKFICNAKLVEHERIHTGEKPFSCSLCNMSFAAKATYNNHVKLVHRVTPKLKPPEKVKKSVLACNYECPLCNEQSLSIMELEAHCVDIHNASIEFLNEGNKEIIKV</sequence>
<feature type="domain" description="C2H2-type" evidence="10">
    <location>
        <begin position="413"/>
        <end position="440"/>
    </location>
</feature>
<dbReference type="GO" id="GO:0001227">
    <property type="term" value="F:DNA-binding transcription repressor activity, RNA polymerase II-specific"/>
    <property type="evidence" value="ECO:0007669"/>
    <property type="project" value="TreeGrafter"/>
</dbReference>
<dbReference type="PROSITE" id="PS00028">
    <property type="entry name" value="ZINC_FINGER_C2H2_1"/>
    <property type="match status" value="8"/>
</dbReference>
<proteinExistence type="predicted"/>
<organism evidence="11 12">
    <name type="scientific">Meganyctiphanes norvegica</name>
    <name type="common">Northern krill</name>
    <name type="synonym">Thysanopoda norvegica</name>
    <dbReference type="NCBI Taxonomy" id="48144"/>
    <lineage>
        <taxon>Eukaryota</taxon>
        <taxon>Metazoa</taxon>
        <taxon>Ecdysozoa</taxon>
        <taxon>Arthropoda</taxon>
        <taxon>Crustacea</taxon>
        <taxon>Multicrustacea</taxon>
        <taxon>Malacostraca</taxon>
        <taxon>Eumalacostraca</taxon>
        <taxon>Eucarida</taxon>
        <taxon>Euphausiacea</taxon>
        <taxon>Euphausiidae</taxon>
        <taxon>Meganyctiphanes</taxon>
    </lineage>
</organism>
<evidence type="ECO:0000256" key="4">
    <source>
        <dbReference type="ARBA" id="ARBA00022771"/>
    </source>
</evidence>
<keyword evidence="5" id="KW-0862">Zinc</keyword>
<dbReference type="PANTHER" id="PTHR24399">
    <property type="entry name" value="ZINC FINGER AND BTB DOMAIN-CONTAINING"/>
    <property type="match status" value="1"/>
</dbReference>
<feature type="domain" description="C2H2-type" evidence="10">
    <location>
        <begin position="320"/>
        <end position="348"/>
    </location>
</feature>
<dbReference type="Pfam" id="PF00096">
    <property type="entry name" value="zf-C2H2"/>
    <property type="match status" value="2"/>
</dbReference>
<dbReference type="Proteomes" id="UP001497623">
    <property type="component" value="Unassembled WGS sequence"/>
</dbReference>
<evidence type="ECO:0000259" key="10">
    <source>
        <dbReference type="PROSITE" id="PS50157"/>
    </source>
</evidence>
<dbReference type="GO" id="GO:0000978">
    <property type="term" value="F:RNA polymerase II cis-regulatory region sequence-specific DNA binding"/>
    <property type="evidence" value="ECO:0007669"/>
    <property type="project" value="TreeGrafter"/>
</dbReference>
<dbReference type="Gene3D" id="3.30.160.60">
    <property type="entry name" value="Classic Zinc Finger"/>
    <property type="match status" value="5"/>
</dbReference>
<keyword evidence="4 9" id="KW-0863">Zinc-finger</keyword>
<comment type="subcellular location">
    <subcellularLocation>
        <location evidence="1">Nucleus</location>
    </subcellularLocation>
</comment>
<dbReference type="AlphaFoldDB" id="A0AAV2PWS9"/>
<dbReference type="Pfam" id="PF12874">
    <property type="entry name" value="zf-met"/>
    <property type="match status" value="1"/>
</dbReference>
<dbReference type="PANTHER" id="PTHR24399:SF23">
    <property type="entry name" value="C2H2-TYPE DOMAIN-CONTAINING PROTEIN"/>
    <property type="match status" value="1"/>
</dbReference>
<evidence type="ECO:0000256" key="3">
    <source>
        <dbReference type="ARBA" id="ARBA00022737"/>
    </source>
</evidence>